<name>A0A803M9L9_CHEQI</name>
<sequence length="191" mass="21753">MSPPKAEAPPCDTTTATPTLPPWREFFDIHTLSIPFSQLEATTRLKQNLVHFELNYLNVVLIIFMLHINYLCYTFFSDSTITSTLYFATIATLLFAAFYIKTRSPLLLALLVLLTFSTFVHTQAWFPLVLFVVFSSSIVCLHAVLRVDTFECDGLPNDAQPHLQHQFGEDVIFYSLRSQSIGPKAFFTLFD</sequence>
<dbReference type="GO" id="GO:0016192">
    <property type="term" value="P:vesicle-mediated transport"/>
    <property type="evidence" value="ECO:0007669"/>
    <property type="project" value="TreeGrafter"/>
</dbReference>
<keyword evidence="6 7" id="KW-0472">Membrane</keyword>
<keyword evidence="7" id="KW-0813">Transport</keyword>
<dbReference type="OMA" id="STITCYL"/>
<dbReference type="Gramene" id="AUR62025595-RA">
    <property type="protein sequence ID" value="AUR62025595-RA:cds"/>
    <property type="gene ID" value="AUR62025595"/>
</dbReference>
<feature type="transmembrane region" description="Helical" evidence="7">
    <location>
        <begin position="82"/>
        <end position="99"/>
    </location>
</feature>
<protein>
    <recommendedName>
        <fullName evidence="7">PRA1 family protein</fullName>
    </recommendedName>
</protein>
<accession>A0A803M9L9</accession>
<dbReference type="PANTHER" id="PTHR19317">
    <property type="entry name" value="PRENYLATED RAB ACCEPTOR 1-RELATED"/>
    <property type="match status" value="1"/>
</dbReference>
<dbReference type="Proteomes" id="UP000596660">
    <property type="component" value="Unplaced"/>
</dbReference>
<dbReference type="InterPro" id="IPR004895">
    <property type="entry name" value="Prenylated_rab_accept_PRA1"/>
</dbReference>
<dbReference type="EnsemblPlants" id="AUR62025595-RA">
    <property type="protein sequence ID" value="AUR62025595-RA:cds"/>
    <property type="gene ID" value="AUR62025595"/>
</dbReference>
<proteinExistence type="inferred from homology"/>
<evidence type="ECO:0000256" key="2">
    <source>
        <dbReference type="ARBA" id="ARBA00004141"/>
    </source>
</evidence>
<evidence type="ECO:0000256" key="7">
    <source>
        <dbReference type="RuleBase" id="RU363107"/>
    </source>
</evidence>
<evidence type="ECO:0000256" key="3">
    <source>
        <dbReference type="ARBA" id="ARBA00006483"/>
    </source>
</evidence>
<dbReference type="GO" id="GO:0016020">
    <property type="term" value="C:membrane"/>
    <property type="evidence" value="ECO:0007669"/>
    <property type="project" value="UniProtKB-SubCell"/>
</dbReference>
<reference evidence="8" key="1">
    <citation type="journal article" date="2017" name="Nature">
        <title>The genome of Chenopodium quinoa.</title>
        <authorList>
            <person name="Jarvis D.E."/>
            <person name="Ho Y.S."/>
            <person name="Lightfoot D.J."/>
            <person name="Schmoeckel S.M."/>
            <person name="Li B."/>
            <person name="Borm T.J.A."/>
            <person name="Ohyanagi H."/>
            <person name="Mineta K."/>
            <person name="Michell C.T."/>
            <person name="Saber N."/>
            <person name="Kharbatia N.M."/>
            <person name="Rupper R.R."/>
            <person name="Sharp A.R."/>
            <person name="Dally N."/>
            <person name="Boughton B.A."/>
            <person name="Woo Y.H."/>
            <person name="Gao G."/>
            <person name="Schijlen E.G.W.M."/>
            <person name="Guo X."/>
            <person name="Momin A.A."/>
            <person name="Negrao S."/>
            <person name="Al-Babili S."/>
            <person name="Gehring C."/>
            <person name="Roessner U."/>
            <person name="Jung C."/>
            <person name="Murphy K."/>
            <person name="Arold S.T."/>
            <person name="Gojobori T."/>
            <person name="van der Linden C.G."/>
            <person name="van Loo E.N."/>
            <person name="Jellen E.N."/>
            <person name="Maughan P.J."/>
            <person name="Tester M."/>
        </authorList>
    </citation>
    <scope>NUCLEOTIDE SEQUENCE [LARGE SCALE GENOMIC DNA]</scope>
    <source>
        <strain evidence="8">cv. PI 614886</strain>
    </source>
</reference>
<keyword evidence="4 7" id="KW-0812">Transmembrane</keyword>
<reference evidence="8" key="2">
    <citation type="submission" date="2021-03" db="UniProtKB">
        <authorList>
            <consortium name="EnsemblPlants"/>
        </authorList>
    </citation>
    <scope>IDENTIFICATION</scope>
</reference>
<evidence type="ECO:0000256" key="6">
    <source>
        <dbReference type="ARBA" id="ARBA00023136"/>
    </source>
</evidence>
<evidence type="ECO:0000313" key="9">
    <source>
        <dbReference type="Proteomes" id="UP000596660"/>
    </source>
</evidence>
<evidence type="ECO:0000313" key="8">
    <source>
        <dbReference type="EnsemblPlants" id="AUR62025595-RA:cds"/>
    </source>
</evidence>
<dbReference type="AlphaFoldDB" id="A0A803M9L9"/>
<keyword evidence="9" id="KW-1185">Reference proteome</keyword>
<evidence type="ECO:0000256" key="1">
    <source>
        <dbReference type="ARBA" id="ARBA00002501"/>
    </source>
</evidence>
<evidence type="ECO:0000256" key="4">
    <source>
        <dbReference type="ARBA" id="ARBA00022692"/>
    </source>
</evidence>
<comment type="subcellular location">
    <subcellularLocation>
        <location evidence="2 7">Membrane</location>
        <topology evidence="2 7">Multi-pass membrane protein</topology>
    </subcellularLocation>
</comment>
<comment type="similarity">
    <text evidence="3 7">Belongs to the PRA1 family.</text>
</comment>
<dbReference type="GO" id="GO:0005794">
    <property type="term" value="C:Golgi apparatus"/>
    <property type="evidence" value="ECO:0007669"/>
    <property type="project" value="TreeGrafter"/>
</dbReference>
<comment type="function">
    <text evidence="1 7">May be involved in both secretory and endocytic intracellular trafficking in the endosomal/prevacuolar compartments.</text>
</comment>
<dbReference type="PANTHER" id="PTHR19317:SF84">
    <property type="entry name" value="PRA1 FAMILY PROTEIN"/>
    <property type="match status" value="1"/>
</dbReference>
<keyword evidence="5 7" id="KW-1133">Transmembrane helix</keyword>
<organism evidence="8 9">
    <name type="scientific">Chenopodium quinoa</name>
    <name type="common">Quinoa</name>
    <dbReference type="NCBI Taxonomy" id="63459"/>
    <lineage>
        <taxon>Eukaryota</taxon>
        <taxon>Viridiplantae</taxon>
        <taxon>Streptophyta</taxon>
        <taxon>Embryophyta</taxon>
        <taxon>Tracheophyta</taxon>
        <taxon>Spermatophyta</taxon>
        <taxon>Magnoliopsida</taxon>
        <taxon>eudicotyledons</taxon>
        <taxon>Gunneridae</taxon>
        <taxon>Pentapetalae</taxon>
        <taxon>Caryophyllales</taxon>
        <taxon>Chenopodiaceae</taxon>
        <taxon>Chenopodioideae</taxon>
        <taxon>Atripliceae</taxon>
        <taxon>Chenopodium</taxon>
    </lineage>
</organism>
<feature type="transmembrane region" description="Helical" evidence="7">
    <location>
        <begin position="54"/>
        <end position="76"/>
    </location>
</feature>
<evidence type="ECO:0000256" key="5">
    <source>
        <dbReference type="ARBA" id="ARBA00022989"/>
    </source>
</evidence>
<dbReference type="GO" id="GO:0005783">
    <property type="term" value="C:endoplasmic reticulum"/>
    <property type="evidence" value="ECO:0007669"/>
    <property type="project" value="UniProtKB-ARBA"/>
</dbReference>
<feature type="transmembrane region" description="Helical" evidence="7">
    <location>
        <begin position="106"/>
        <end position="122"/>
    </location>
</feature>
<dbReference type="Pfam" id="PF03208">
    <property type="entry name" value="PRA1"/>
    <property type="match status" value="1"/>
</dbReference>